<dbReference type="Proteomes" id="UP001055072">
    <property type="component" value="Unassembled WGS sequence"/>
</dbReference>
<accession>A0ACB8TQU4</accession>
<keyword evidence="2" id="KW-1185">Reference proteome</keyword>
<proteinExistence type="predicted"/>
<name>A0ACB8TQU4_9APHY</name>
<gene>
    <name evidence="1" type="ORF">BDY19DRAFT_971805</name>
</gene>
<dbReference type="EMBL" id="MU274943">
    <property type="protein sequence ID" value="KAI0084410.1"/>
    <property type="molecule type" value="Genomic_DNA"/>
</dbReference>
<sequence>MKIHKRLPPTIARPLATTSSAGASASRVRSNSCSSRSLYTASSSSLPFPFFDAPGTSPPARPSSTNLVAPTRLAAEVKAEVESGQTSQHSQHQNSPHSHSHGTNSSGPPPYSLVFSSGNAQSDASSSGHHLQAHYQLMFPNHLPFGLGSGVDGALGTGNKDLEHSSKRPQHRYHLDVGAYGIPKYTRKGGRVAGRDGFTPGAGIQSDHPNNHAVQVGEDAYFIRGNAMGVADGVGGWSKARKLGTADSGPSPSALFASRLMHYCCEEVEAAMGGSLTADSGEPDSSDLSGDHEWSMHEQLDDSLEDLADGLDVLHVLEKAFAKTLEAHVVMPSTESESELTRTYAGKHETSDPHSANTSSLFSGSPQNHNTPRETTRTTSRSSPLSSLTNTERPKSFSPSSPSFTGALPPLSASQLSSLSPSSPPSRVYPIPLMEGSSTALLAVLEHPPSPAASTPPSHHYPIGNPSQAPAHLRPMTPLLNPQARRLLARTPRPSTPHAQNASEPKPSAGAVLRIAHLGDSMAMLVRGEEIVWRTEEMWWNFNTPVQLGPSSPTRPKDAKTFSIPVQQDDILILASDGLSDNLWDEDILDEVVRFKRSFIAPSPDSQSQTRTDADTPPARGILGRGTLAGMLSEALCSRARCVSERRPVSSRRRKSGDIAAAKAALVEEDDIPFGRRAREEGRWFAGGKLDDISVLVAVVSPIDQ</sequence>
<protein>
    <submittedName>
        <fullName evidence="1">Uncharacterized protein</fullName>
    </submittedName>
</protein>
<organism evidence="1 2">
    <name type="scientific">Irpex rosettiformis</name>
    <dbReference type="NCBI Taxonomy" id="378272"/>
    <lineage>
        <taxon>Eukaryota</taxon>
        <taxon>Fungi</taxon>
        <taxon>Dikarya</taxon>
        <taxon>Basidiomycota</taxon>
        <taxon>Agaricomycotina</taxon>
        <taxon>Agaricomycetes</taxon>
        <taxon>Polyporales</taxon>
        <taxon>Irpicaceae</taxon>
        <taxon>Irpex</taxon>
    </lineage>
</organism>
<evidence type="ECO:0000313" key="2">
    <source>
        <dbReference type="Proteomes" id="UP001055072"/>
    </source>
</evidence>
<reference evidence="1" key="1">
    <citation type="journal article" date="2021" name="Environ. Microbiol.">
        <title>Gene family expansions and transcriptome signatures uncover fungal adaptations to wood decay.</title>
        <authorList>
            <person name="Hage H."/>
            <person name="Miyauchi S."/>
            <person name="Viragh M."/>
            <person name="Drula E."/>
            <person name="Min B."/>
            <person name="Chaduli D."/>
            <person name="Navarro D."/>
            <person name="Favel A."/>
            <person name="Norest M."/>
            <person name="Lesage-Meessen L."/>
            <person name="Balint B."/>
            <person name="Merenyi Z."/>
            <person name="de Eugenio L."/>
            <person name="Morin E."/>
            <person name="Martinez A.T."/>
            <person name="Baldrian P."/>
            <person name="Stursova M."/>
            <person name="Martinez M.J."/>
            <person name="Novotny C."/>
            <person name="Magnuson J.K."/>
            <person name="Spatafora J.W."/>
            <person name="Maurice S."/>
            <person name="Pangilinan J."/>
            <person name="Andreopoulos W."/>
            <person name="LaButti K."/>
            <person name="Hundley H."/>
            <person name="Na H."/>
            <person name="Kuo A."/>
            <person name="Barry K."/>
            <person name="Lipzen A."/>
            <person name="Henrissat B."/>
            <person name="Riley R."/>
            <person name="Ahrendt S."/>
            <person name="Nagy L.G."/>
            <person name="Grigoriev I.V."/>
            <person name="Martin F."/>
            <person name="Rosso M.N."/>
        </authorList>
    </citation>
    <scope>NUCLEOTIDE SEQUENCE</scope>
    <source>
        <strain evidence="1">CBS 384.51</strain>
    </source>
</reference>
<evidence type="ECO:0000313" key="1">
    <source>
        <dbReference type="EMBL" id="KAI0084410.1"/>
    </source>
</evidence>
<comment type="caution">
    <text evidence="1">The sequence shown here is derived from an EMBL/GenBank/DDBJ whole genome shotgun (WGS) entry which is preliminary data.</text>
</comment>